<keyword evidence="5 7" id="KW-0233">DNA recombination</keyword>
<organism evidence="9 10">
    <name type="scientific">Candidatus Magnetominusculus xianensis</name>
    <dbReference type="NCBI Taxonomy" id="1748249"/>
    <lineage>
        <taxon>Bacteria</taxon>
        <taxon>Pseudomonadati</taxon>
        <taxon>Nitrospirota</taxon>
        <taxon>Nitrospiria</taxon>
        <taxon>Nitrospirales</taxon>
        <taxon>Nitrospiraceae</taxon>
        <taxon>Candidatus Magnetominusculus</taxon>
    </lineage>
</organism>
<keyword evidence="10" id="KW-1185">Reference proteome</keyword>
<evidence type="ECO:0000313" key="9">
    <source>
        <dbReference type="EMBL" id="KWT85920.1"/>
    </source>
</evidence>
<dbReference type="InterPro" id="IPR023627">
    <property type="entry name" value="Rcmb_RecR"/>
</dbReference>
<accession>A0ABR5SGQ3</accession>
<gene>
    <name evidence="7 9" type="primary">recR</name>
    <name evidence="9" type="ORF">ASN18_1630</name>
</gene>
<dbReference type="Gene3D" id="1.10.8.420">
    <property type="entry name" value="RecR Domain 1"/>
    <property type="match status" value="1"/>
</dbReference>
<dbReference type="InterPro" id="IPR015967">
    <property type="entry name" value="Rcmb_RecR_Znf"/>
</dbReference>
<dbReference type="CDD" id="cd01025">
    <property type="entry name" value="TOPRIM_recR"/>
    <property type="match status" value="1"/>
</dbReference>
<evidence type="ECO:0000256" key="3">
    <source>
        <dbReference type="ARBA" id="ARBA00022771"/>
    </source>
</evidence>
<keyword evidence="4 7" id="KW-0862">Zinc</keyword>
<comment type="function">
    <text evidence="7">May play a role in DNA repair. It seems to be involved in an RecBC-independent recombinational process of DNA repair. It may act with RecF and RecO.</text>
</comment>
<evidence type="ECO:0000256" key="5">
    <source>
        <dbReference type="ARBA" id="ARBA00023172"/>
    </source>
</evidence>
<dbReference type="Pfam" id="PF02132">
    <property type="entry name" value="RecR_ZnF"/>
    <property type="match status" value="1"/>
</dbReference>
<keyword evidence="1 7" id="KW-0479">Metal-binding</keyword>
<dbReference type="NCBIfam" id="TIGR00615">
    <property type="entry name" value="recR"/>
    <property type="match status" value="1"/>
</dbReference>
<dbReference type="EMBL" id="LNQR01000058">
    <property type="protein sequence ID" value="KWT85920.1"/>
    <property type="molecule type" value="Genomic_DNA"/>
</dbReference>
<keyword evidence="3 7" id="KW-0863">Zinc-finger</keyword>
<dbReference type="Pfam" id="PF21176">
    <property type="entry name" value="RecR_HhH"/>
    <property type="match status" value="1"/>
</dbReference>
<evidence type="ECO:0000256" key="6">
    <source>
        <dbReference type="ARBA" id="ARBA00023204"/>
    </source>
</evidence>
<dbReference type="PROSITE" id="PS01300">
    <property type="entry name" value="RECR"/>
    <property type="match status" value="1"/>
</dbReference>
<evidence type="ECO:0000256" key="7">
    <source>
        <dbReference type="HAMAP-Rule" id="MF_00017"/>
    </source>
</evidence>
<dbReference type="RefSeq" id="WP_085052249.1">
    <property type="nucleotide sequence ID" value="NZ_LNQR01000058.1"/>
</dbReference>
<evidence type="ECO:0000256" key="2">
    <source>
        <dbReference type="ARBA" id="ARBA00022763"/>
    </source>
</evidence>
<dbReference type="PANTHER" id="PTHR30446:SF0">
    <property type="entry name" value="RECOMBINATION PROTEIN RECR"/>
    <property type="match status" value="1"/>
</dbReference>
<evidence type="ECO:0000313" key="10">
    <source>
        <dbReference type="Proteomes" id="UP000060487"/>
    </source>
</evidence>
<dbReference type="Gene3D" id="6.10.250.240">
    <property type="match status" value="1"/>
</dbReference>
<dbReference type="Gene3D" id="3.40.1360.10">
    <property type="match status" value="1"/>
</dbReference>
<dbReference type="Gene3D" id="3.30.60.80">
    <property type="match status" value="1"/>
</dbReference>
<dbReference type="SMART" id="SM00493">
    <property type="entry name" value="TOPRIM"/>
    <property type="match status" value="1"/>
</dbReference>
<dbReference type="InterPro" id="IPR000093">
    <property type="entry name" value="DNA_Rcmb_RecR"/>
</dbReference>
<dbReference type="HAMAP" id="MF_00017">
    <property type="entry name" value="RecR"/>
    <property type="match status" value="1"/>
</dbReference>
<dbReference type="PANTHER" id="PTHR30446">
    <property type="entry name" value="RECOMBINATION PROTEIN RECR"/>
    <property type="match status" value="1"/>
</dbReference>
<feature type="domain" description="Toprim" evidence="8">
    <location>
        <begin position="81"/>
        <end position="176"/>
    </location>
</feature>
<keyword evidence="2 7" id="KW-0227">DNA damage</keyword>
<proteinExistence type="inferred from homology"/>
<dbReference type="Pfam" id="PF21175">
    <property type="entry name" value="RecR_C"/>
    <property type="match status" value="1"/>
</dbReference>
<comment type="caution">
    <text evidence="9">The sequence shown here is derived from an EMBL/GenBank/DDBJ whole genome shotgun (WGS) entry which is preliminary data.</text>
</comment>
<dbReference type="PROSITE" id="PS50880">
    <property type="entry name" value="TOPRIM"/>
    <property type="match status" value="1"/>
</dbReference>
<evidence type="ECO:0000256" key="4">
    <source>
        <dbReference type="ARBA" id="ARBA00022833"/>
    </source>
</evidence>
<protein>
    <recommendedName>
        <fullName evidence="7">Recombination protein RecR</fullName>
    </recommendedName>
</protein>
<evidence type="ECO:0000259" key="8">
    <source>
        <dbReference type="PROSITE" id="PS50880"/>
    </source>
</evidence>
<dbReference type="SUPFAM" id="SSF111304">
    <property type="entry name" value="Recombination protein RecR"/>
    <property type="match status" value="1"/>
</dbReference>
<dbReference type="Pfam" id="PF13662">
    <property type="entry name" value="Toprim_4"/>
    <property type="match status" value="1"/>
</dbReference>
<dbReference type="InterPro" id="IPR006171">
    <property type="entry name" value="TOPRIM_dom"/>
</dbReference>
<dbReference type="Proteomes" id="UP000060487">
    <property type="component" value="Unassembled WGS sequence"/>
</dbReference>
<keyword evidence="6 7" id="KW-0234">DNA repair</keyword>
<reference evidence="9 10" key="1">
    <citation type="submission" date="2015-11" db="EMBL/GenBank/DDBJ databases">
        <authorList>
            <person name="Lin W."/>
        </authorList>
    </citation>
    <scope>NUCLEOTIDE SEQUENCE [LARGE SCALE GENOMIC DNA]</scope>
    <source>
        <strain evidence="9 10">HCH-1</strain>
    </source>
</reference>
<evidence type="ECO:0000256" key="1">
    <source>
        <dbReference type="ARBA" id="ARBA00022723"/>
    </source>
</evidence>
<feature type="zinc finger region" description="C4-type" evidence="7">
    <location>
        <begin position="58"/>
        <end position="73"/>
    </location>
</feature>
<name>A0ABR5SGQ3_9BACT</name>
<sequence>MSEAQGIIDTLINELCRLPGIGRRTAQKLAFFILNMPKADALSIAEAIISVKEKAGFCKSCFNVTESELCAICSDTSRDNTKICVVEEPGNIVVVERSRSFSGLYHVLLGALSPIDGITPDRLKINELLARIKDNAVGEVILATNPNTKGEMTAQYIAGILRPLDIVVTRIAYGLPMGGDIEFADEVTLGKSIEGRRPL</sequence>
<comment type="similarity">
    <text evidence="7">Belongs to the RecR family.</text>
</comment>
<dbReference type="InterPro" id="IPR034137">
    <property type="entry name" value="TOPRIM_RecR"/>
</dbReference>